<evidence type="ECO:0000313" key="2">
    <source>
        <dbReference type="Proteomes" id="UP001165190"/>
    </source>
</evidence>
<proteinExistence type="predicted"/>
<name>A0A9W7IW61_HIBTR</name>
<protein>
    <recommendedName>
        <fullName evidence="3">Retrovirus-related Pol polyprotein from transposon TNT 1-94</fullName>
    </recommendedName>
</protein>
<organism evidence="1 2">
    <name type="scientific">Hibiscus trionum</name>
    <name type="common">Flower of an hour</name>
    <dbReference type="NCBI Taxonomy" id="183268"/>
    <lineage>
        <taxon>Eukaryota</taxon>
        <taxon>Viridiplantae</taxon>
        <taxon>Streptophyta</taxon>
        <taxon>Embryophyta</taxon>
        <taxon>Tracheophyta</taxon>
        <taxon>Spermatophyta</taxon>
        <taxon>Magnoliopsida</taxon>
        <taxon>eudicotyledons</taxon>
        <taxon>Gunneridae</taxon>
        <taxon>Pentapetalae</taxon>
        <taxon>rosids</taxon>
        <taxon>malvids</taxon>
        <taxon>Malvales</taxon>
        <taxon>Malvaceae</taxon>
        <taxon>Malvoideae</taxon>
        <taxon>Hibiscus</taxon>
    </lineage>
</organism>
<keyword evidence="2" id="KW-1185">Reference proteome</keyword>
<dbReference type="AlphaFoldDB" id="A0A9W7IW61"/>
<sequence length="153" mass="17604">METILRKDISKQIWDSMKKKYEGSAKVKRQQLQTLRTEFENLKMQSGESIAIYFSRFMSITNKMQLFGDKSNDISIIEKILRSLTPKFNFVVCAIEESKNIDELSLYELQSSLQNVKVEVERREVTINGTTINNNNEIVNVKEEGGGGVEEVM</sequence>
<dbReference type="OrthoDB" id="2013098at2759"/>
<dbReference type="Proteomes" id="UP001165190">
    <property type="component" value="Unassembled WGS sequence"/>
</dbReference>
<dbReference type="PANTHER" id="PTHR35317">
    <property type="entry name" value="OS04G0629600 PROTEIN"/>
    <property type="match status" value="1"/>
</dbReference>
<dbReference type="EMBL" id="BSYR01000037">
    <property type="protein sequence ID" value="GMJ03442.1"/>
    <property type="molecule type" value="Genomic_DNA"/>
</dbReference>
<dbReference type="Pfam" id="PF14223">
    <property type="entry name" value="Retrotran_gag_2"/>
    <property type="match status" value="1"/>
</dbReference>
<evidence type="ECO:0008006" key="3">
    <source>
        <dbReference type="Google" id="ProtNLM"/>
    </source>
</evidence>
<gene>
    <name evidence="1" type="ORF">HRI_004013400</name>
</gene>
<accession>A0A9W7IW61</accession>
<dbReference type="PANTHER" id="PTHR35317:SF27">
    <property type="entry name" value="RETROVIRUS-RELATED POL POLYPROTEIN FROM TRANSPOSON TNT 1-94"/>
    <property type="match status" value="1"/>
</dbReference>
<evidence type="ECO:0000313" key="1">
    <source>
        <dbReference type="EMBL" id="GMJ03442.1"/>
    </source>
</evidence>
<comment type="caution">
    <text evidence="1">The sequence shown here is derived from an EMBL/GenBank/DDBJ whole genome shotgun (WGS) entry which is preliminary data.</text>
</comment>
<reference evidence="1" key="1">
    <citation type="submission" date="2023-05" db="EMBL/GenBank/DDBJ databases">
        <title>Genome and transcriptome analyses reveal genes involved in the formation of fine ridges on petal epidermal cells in Hibiscus trionum.</title>
        <authorList>
            <person name="Koshimizu S."/>
            <person name="Masuda S."/>
            <person name="Ishii T."/>
            <person name="Shirasu K."/>
            <person name="Hoshino A."/>
            <person name="Arita M."/>
        </authorList>
    </citation>
    <scope>NUCLEOTIDE SEQUENCE</scope>
    <source>
        <strain evidence="1">Hamamatsu line</strain>
    </source>
</reference>